<feature type="non-terminal residue" evidence="1">
    <location>
        <position position="1"/>
    </location>
</feature>
<dbReference type="EMBL" id="JACEIK010079651">
    <property type="protein sequence ID" value="MCE5167324.1"/>
    <property type="molecule type" value="Genomic_DNA"/>
</dbReference>
<keyword evidence="2" id="KW-1185">Reference proteome</keyword>
<gene>
    <name evidence="1" type="ORF">HAX54_048339</name>
</gene>
<dbReference type="Proteomes" id="UP000823775">
    <property type="component" value="Unassembled WGS sequence"/>
</dbReference>
<accession>A0ABS8Y833</accession>
<feature type="non-terminal residue" evidence="1">
    <location>
        <position position="100"/>
    </location>
</feature>
<protein>
    <submittedName>
        <fullName evidence="1">Uncharacterized protein</fullName>
    </submittedName>
</protein>
<sequence>GGEKGERGREVGSGGFLVGLGGFAGDGEEKEETTAVGVVAVSRLVGYYGGKAVVFERSSRDGEGKRECRLGLGNGDGRGGAVVWSLFGDDSVKVEGEKDP</sequence>
<organism evidence="1 2">
    <name type="scientific">Datura stramonium</name>
    <name type="common">Jimsonweed</name>
    <name type="synonym">Common thornapple</name>
    <dbReference type="NCBI Taxonomy" id="4076"/>
    <lineage>
        <taxon>Eukaryota</taxon>
        <taxon>Viridiplantae</taxon>
        <taxon>Streptophyta</taxon>
        <taxon>Embryophyta</taxon>
        <taxon>Tracheophyta</taxon>
        <taxon>Spermatophyta</taxon>
        <taxon>Magnoliopsida</taxon>
        <taxon>eudicotyledons</taxon>
        <taxon>Gunneridae</taxon>
        <taxon>Pentapetalae</taxon>
        <taxon>asterids</taxon>
        <taxon>lamiids</taxon>
        <taxon>Solanales</taxon>
        <taxon>Solanaceae</taxon>
        <taxon>Solanoideae</taxon>
        <taxon>Datureae</taxon>
        <taxon>Datura</taxon>
    </lineage>
</organism>
<evidence type="ECO:0000313" key="2">
    <source>
        <dbReference type="Proteomes" id="UP000823775"/>
    </source>
</evidence>
<reference evidence="1 2" key="1">
    <citation type="journal article" date="2021" name="BMC Genomics">
        <title>Datura genome reveals duplications of psychoactive alkaloid biosynthetic genes and high mutation rate following tissue culture.</title>
        <authorList>
            <person name="Rajewski A."/>
            <person name="Carter-House D."/>
            <person name="Stajich J."/>
            <person name="Litt A."/>
        </authorList>
    </citation>
    <scope>NUCLEOTIDE SEQUENCE [LARGE SCALE GENOMIC DNA]</scope>
    <source>
        <strain evidence="1">AR-01</strain>
    </source>
</reference>
<proteinExistence type="predicted"/>
<name>A0ABS8Y833_DATST</name>
<comment type="caution">
    <text evidence="1">The sequence shown here is derived from an EMBL/GenBank/DDBJ whole genome shotgun (WGS) entry which is preliminary data.</text>
</comment>
<evidence type="ECO:0000313" key="1">
    <source>
        <dbReference type="EMBL" id="MCE5167324.1"/>
    </source>
</evidence>